<dbReference type="Gene3D" id="3.40.50.410">
    <property type="entry name" value="von Willebrand factor, type A domain"/>
    <property type="match status" value="1"/>
</dbReference>
<dbReference type="EMBL" id="JMCC02000023">
    <property type="protein sequence ID" value="KIG17479.1"/>
    <property type="molecule type" value="Genomic_DNA"/>
</dbReference>
<evidence type="ECO:0008006" key="4">
    <source>
        <dbReference type="Google" id="ProtNLM"/>
    </source>
</evidence>
<proteinExistence type="predicted"/>
<evidence type="ECO:0000256" key="1">
    <source>
        <dbReference type="SAM" id="MobiDB-lite"/>
    </source>
</evidence>
<feature type="compositionally biased region" description="Acidic residues" evidence="1">
    <location>
        <begin position="76"/>
        <end position="95"/>
    </location>
</feature>
<accession>A0A0C1ZIW6</accession>
<dbReference type="SUPFAM" id="SSF53300">
    <property type="entry name" value="vWA-like"/>
    <property type="match status" value="1"/>
</dbReference>
<dbReference type="InterPro" id="IPR036465">
    <property type="entry name" value="vWFA_dom_sf"/>
</dbReference>
<feature type="compositionally biased region" description="Low complexity" evidence="1">
    <location>
        <begin position="57"/>
        <end position="74"/>
    </location>
</feature>
<sequence length="372" mass="38848">MGSGLFSARARASRPLADAFVGSGLLALSWVLLSTACGGAGDDGSSAFTADSGVSTLATTNDETSSSGTTSGENSGDGDGDPGDGDGDGDGDPGQDDGPLFDISPQEAGDDGIPMDDQCAKVDILYIIDNSPSMYEEQQTLIANFGNFVADMQTALDGVNSYHVGVITSDDYQDGGWIDDGANTVNAQVPECQHLGGLVVQAHSGLCTPFAGGDNFITQADNLAPKFECIANVGEDGDSDEYMGDALIALLAEGQLNTGCNANFLRPDAMLIIVMLTDENDSSSTNENQWFQAVVDAKGTEENVVVLSLIWDQSFNNCDNAFSETDGYQIEAFTEMFTNNAVGNICDDSYAGFFASAIPTIESACDNFEPIE</sequence>
<dbReference type="AlphaFoldDB" id="A0A0C1ZIW6"/>
<protein>
    <recommendedName>
        <fullName evidence="4">VWFA domain-containing protein</fullName>
    </recommendedName>
</protein>
<evidence type="ECO:0000313" key="2">
    <source>
        <dbReference type="EMBL" id="KIG17479.1"/>
    </source>
</evidence>
<feature type="region of interest" description="Disordered" evidence="1">
    <location>
        <begin position="57"/>
        <end position="115"/>
    </location>
</feature>
<organism evidence="2 3">
    <name type="scientific">Enhygromyxa salina</name>
    <dbReference type="NCBI Taxonomy" id="215803"/>
    <lineage>
        <taxon>Bacteria</taxon>
        <taxon>Pseudomonadati</taxon>
        <taxon>Myxococcota</taxon>
        <taxon>Polyangia</taxon>
        <taxon>Nannocystales</taxon>
        <taxon>Nannocystaceae</taxon>
        <taxon>Enhygromyxa</taxon>
    </lineage>
</organism>
<gene>
    <name evidence="2" type="ORF">DB30_03180</name>
</gene>
<comment type="caution">
    <text evidence="2">The sequence shown here is derived from an EMBL/GenBank/DDBJ whole genome shotgun (WGS) entry which is preliminary data.</text>
</comment>
<name>A0A0C1ZIW6_9BACT</name>
<dbReference type="Proteomes" id="UP000031599">
    <property type="component" value="Unassembled WGS sequence"/>
</dbReference>
<evidence type="ECO:0000313" key="3">
    <source>
        <dbReference type="Proteomes" id="UP000031599"/>
    </source>
</evidence>
<reference evidence="2 3" key="1">
    <citation type="submission" date="2014-12" db="EMBL/GenBank/DDBJ databases">
        <title>Genome assembly of Enhygromyxa salina DSM 15201.</title>
        <authorList>
            <person name="Sharma G."/>
            <person name="Subramanian S."/>
        </authorList>
    </citation>
    <scope>NUCLEOTIDE SEQUENCE [LARGE SCALE GENOMIC DNA]</scope>
    <source>
        <strain evidence="2 3">DSM 15201</strain>
    </source>
</reference>